<feature type="signal peptide" evidence="2">
    <location>
        <begin position="1"/>
        <end position="20"/>
    </location>
</feature>
<dbReference type="AlphaFoldDB" id="A0A179IGR8"/>
<name>A0A179IGR8_CORDF</name>
<dbReference type="InterPro" id="IPR036908">
    <property type="entry name" value="RlpA-like_sf"/>
</dbReference>
<dbReference type="Proteomes" id="UP000243081">
    <property type="component" value="Unassembled WGS sequence"/>
</dbReference>
<sequence length="110" mass="11904">MQFSVLAAAAMAAIAHAVHATYFTPNGHAGACGWGINNEAWAIALSPHAWDNGAHCGTGHQDPAQRQDARRIHRRPLRRGLRSRPGRHGPGLLPAVCPPSEGDIVVDWWY</sequence>
<dbReference type="OrthoDB" id="623670at2759"/>
<feature type="compositionally biased region" description="Basic residues" evidence="1">
    <location>
        <begin position="71"/>
        <end position="87"/>
    </location>
</feature>
<reference evidence="3 4" key="1">
    <citation type="submission" date="2016-03" db="EMBL/GenBank/DDBJ databases">
        <title>Fine-scale spatial genetic structure of a fungal parasite of coffee scale insects.</title>
        <authorList>
            <person name="Jackson D."/>
            <person name="Zemenick K.A."/>
            <person name="Malloure B."/>
            <person name="Quandt C.A."/>
            <person name="James T.Y."/>
        </authorList>
    </citation>
    <scope>NUCLEOTIDE SEQUENCE [LARGE SCALE GENOMIC DNA]</scope>
    <source>
        <strain evidence="3 4">UM487</strain>
    </source>
</reference>
<proteinExistence type="predicted"/>
<accession>A0A179IGR8</accession>
<dbReference type="EMBL" id="LUKN01001097">
    <property type="protein sequence ID" value="OAR01545.1"/>
    <property type="molecule type" value="Genomic_DNA"/>
</dbReference>
<comment type="caution">
    <text evidence="3">The sequence shown here is derived from an EMBL/GenBank/DDBJ whole genome shotgun (WGS) entry which is preliminary data.</text>
</comment>
<keyword evidence="2" id="KW-0732">Signal</keyword>
<dbReference type="CDD" id="cd22191">
    <property type="entry name" value="DPBB_RlpA_EXP_N-like"/>
    <property type="match status" value="1"/>
</dbReference>
<evidence type="ECO:0000256" key="2">
    <source>
        <dbReference type="SAM" id="SignalP"/>
    </source>
</evidence>
<evidence type="ECO:0000313" key="4">
    <source>
        <dbReference type="Proteomes" id="UP000243081"/>
    </source>
</evidence>
<dbReference type="SUPFAM" id="SSF50685">
    <property type="entry name" value="Barwin-like endoglucanases"/>
    <property type="match status" value="1"/>
</dbReference>
<feature type="chain" id="PRO_5008104417" description="Barwin domain-containing protein" evidence="2">
    <location>
        <begin position="21"/>
        <end position="110"/>
    </location>
</feature>
<evidence type="ECO:0008006" key="5">
    <source>
        <dbReference type="Google" id="ProtNLM"/>
    </source>
</evidence>
<gene>
    <name evidence="3" type="ORF">LLEC1_04896</name>
</gene>
<protein>
    <recommendedName>
        <fullName evidence="5">Barwin domain-containing protein</fullName>
    </recommendedName>
</protein>
<evidence type="ECO:0000313" key="3">
    <source>
        <dbReference type="EMBL" id="OAR01545.1"/>
    </source>
</evidence>
<organism evidence="3 4">
    <name type="scientific">Cordyceps confragosa</name>
    <name type="common">Lecanicillium lecanii</name>
    <dbReference type="NCBI Taxonomy" id="2714763"/>
    <lineage>
        <taxon>Eukaryota</taxon>
        <taxon>Fungi</taxon>
        <taxon>Dikarya</taxon>
        <taxon>Ascomycota</taxon>
        <taxon>Pezizomycotina</taxon>
        <taxon>Sordariomycetes</taxon>
        <taxon>Hypocreomycetidae</taxon>
        <taxon>Hypocreales</taxon>
        <taxon>Cordycipitaceae</taxon>
        <taxon>Akanthomyces</taxon>
    </lineage>
</organism>
<feature type="region of interest" description="Disordered" evidence="1">
    <location>
        <begin position="54"/>
        <end position="93"/>
    </location>
</feature>
<evidence type="ECO:0000256" key="1">
    <source>
        <dbReference type="SAM" id="MobiDB-lite"/>
    </source>
</evidence>
<keyword evidence="4" id="KW-1185">Reference proteome</keyword>